<dbReference type="GO" id="GO:0005634">
    <property type="term" value="C:nucleus"/>
    <property type="evidence" value="ECO:0007669"/>
    <property type="project" value="TreeGrafter"/>
</dbReference>
<dbReference type="GeneID" id="27337073"/>
<dbReference type="GO" id="GO:0005737">
    <property type="term" value="C:cytoplasm"/>
    <property type="evidence" value="ECO:0007669"/>
    <property type="project" value="TreeGrafter"/>
</dbReference>
<dbReference type="RefSeq" id="XP_016232928.1">
    <property type="nucleotide sequence ID" value="XM_016384305.1"/>
</dbReference>
<keyword evidence="5" id="KW-1185">Reference proteome</keyword>
<dbReference type="InterPro" id="IPR005645">
    <property type="entry name" value="FSH-like_dom"/>
</dbReference>
<dbReference type="SUPFAM" id="SSF53474">
    <property type="entry name" value="alpha/beta-Hydrolases"/>
    <property type="match status" value="1"/>
</dbReference>
<dbReference type="EMBL" id="KN847498">
    <property type="protein sequence ID" value="KIW12712.1"/>
    <property type="molecule type" value="Genomic_DNA"/>
</dbReference>
<evidence type="ECO:0000256" key="2">
    <source>
        <dbReference type="SAM" id="MobiDB-lite"/>
    </source>
</evidence>
<proteinExistence type="predicted"/>
<dbReference type="InterPro" id="IPR050593">
    <property type="entry name" value="LovG"/>
</dbReference>
<dbReference type="VEuPathDB" id="FungiDB:PV08_09990"/>
<dbReference type="Pfam" id="PF03959">
    <property type="entry name" value="FSH1"/>
    <property type="match status" value="2"/>
</dbReference>
<evidence type="ECO:0000256" key="1">
    <source>
        <dbReference type="ARBA" id="ARBA00022801"/>
    </source>
</evidence>
<evidence type="ECO:0000313" key="4">
    <source>
        <dbReference type="EMBL" id="KIW12712.1"/>
    </source>
</evidence>
<dbReference type="PANTHER" id="PTHR48070">
    <property type="entry name" value="ESTERASE OVCA2"/>
    <property type="match status" value="1"/>
</dbReference>
<dbReference type="STRING" id="91928.A0A0D1ZIM9"/>
<feature type="domain" description="Serine hydrolase" evidence="3">
    <location>
        <begin position="224"/>
        <end position="300"/>
    </location>
</feature>
<reference evidence="4 5" key="1">
    <citation type="submission" date="2015-01" db="EMBL/GenBank/DDBJ databases">
        <title>The Genome Sequence of Exophiala spinifera CBS89968.</title>
        <authorList>
            <consortium name="The Broad Institute Genomics Platform"/>
            <person name="Cuomo C."/>
            <person name="de Hoog S."/>
            <person name="Gorbushina A."/>
            <person name="Stielow B."/>
            <person name="Teixiera M."/>
            <person name="Abouelleil A."/>
            <person name="Chapman S.B."/>
            <person name="Priest M."/>
            <person name="Young S.K."/>
            <person name="Wortman J."/>
            <person name="Nusbaum C."/>
            <person name="Birren B."/>
        </authorList>
    </citation>
    <scope>NUCLEOTIDE SEQUENCE [LARGE SCALE GENOMIC DNA]</scope>
    <source>
        <strain evidence="4 5">CBS 89968</strain>
    </source>
</reference>
<feature type="region of interest" description="Disordered" evidence="2">
    <location>
        <begin position="162"/>
        <end position="187"/>
    </location>
</feature>
<keyword evidence="1" id="KW-0378">Hydrolase</keyword>
<dbReference type="GO" id="GO:0019748">
    <property type="term" value="P:secondary metabolic process"/>
    <property type="evidence" value="ECO:0007669"/>
    <property type="project" value="TreeGrafter"/>
</dbReference>
<dbReference type="GO" id="GO:0016787">
    <property type="term" value="F:hydrolase activity"/>
    <property type="evidence" value="ECO:0007669"/>
    <property type="project" value="UniProtKB-KW"/>
</dbReference>
<dbReference type="AlphaFoldDB" id="A0A0D1ZIM9"/>
<dbReference type="HOGENOM" id="CLU_051938_4_1_1"/>
<accession>A0A0D1ZIM9</accession>
<feature type="compositionally biased region" description="Low complexity" evidence="2">
    <location>
        <begin position="162"/>
        <end position="184"/>
    </location>
</feature>
<evidence type="ECO:0000313" key="5">
    <source>
        <dbReference type="Proteomes" id="UP000053328"/>
    </source>
</evidence>
<dbReference type="Proteomes" id="UP000053328">
    <property type="component" value="Unassembled WGS sequence"/>
</dbReference>
<organism evidence="4 5">
    <name type="scientific">Exophiala spinifera</name>
    <dbReference type="NCBI Taxonomy" id="91928"/>
    <lineage>
        <taxon>Eukaryota</taxon>
        <taxon>Fungi</taxon>
        <taxon>Dikarya</taxon>
        <taxon>Ascomycota</taxon>
        <taxon>Pezizomycotina</taxon>
        <taxon>Eurotiomycetes</taxon>
        <taxon>Chaetothyriomycetidae</taxon>
        <taxon>Chaetothyriales</taxon>
        <taxon>Herpotrichiellaceae</taxon>
        <taxon>Exophiala</taxon>
    </lineage>
</organism>
<dbReference type="OrthoDB" id="414698at2759"/>
<sequence>MKFLCLHGRGTNSDIFEAQLGPLISQLSSQHTFDFVDAPSESAAAPGIAKFYPGPYLAWFSRYEPEHVEETHQYLRTIINEDGPYDGIIGFSQGASLAASMLLAEEFYRANGHAEATRSLPFKVAIFFNSVMLFSPSEEIGDDITQQIKQQEERYIGFLNGSDDWQQSSSTSTLPPSPTSTTASGPIMWKMPNWDLSSTSLSSLSSNSSDNMENNREFQAARKRSVAFESTRLLKTPLVYGFVPSQFPHRISIPTLHVIGKNDEFAEHSKTLVKLCKSDKAEVLITDGAHDLPRSKSALDECAKIFDLVTMMASLIDL</sequence>
<feature type="domain" description="Serine hydrolase" evidence="3">
    <location>
        <begin position="2"/>
        <end position="136"/>
    </location>
</feature>
<name>A0A0D1ZIM9_9EURO</name>
<gene>
    <name evidence="4" type="ORF">PV08_09990</name>
</gene>
<dbReference type="InterPro" id="IPR029058">
    <property type="entry name" value="AB_hydrolase_fold"/>
</dbReference>
<dbReference type="PANTHER" id="PTHR48070:SF4">
    <property type="entry name" value="ESTERASE ALNB"/>
    <property type="match status" value="1"/>
</dbReference>
<evidence type="ECO:0000259" key="3">
    <source>
        <dbReference type="Pfam" id="PF03959"/>
    </source>
</evidence>
<dbReference type="Gene3D" id="3.40.50.1820">
    <property type="entry name" value="alpha/beta hydrolase"/>
    <property type="match status" value="1"/>
</dbReference>
<protein>
    <recommendedName>
        <fullName evidence="3">Serine hydrolase domain-containing protein</fullName>
    </recommendedName>
</protein>